<dbReference type="InterPro" id="IPR044153">
    <property type="entry name" value="PIN_Pae0151-like"/>
</dbReference>
<dbReference type="Pfam" id="PF01850">
    <property type="entry name" value="PIN"/>
    <property type="match status" value="1"/>
</dbReference>
<dbReference type="PANTHER" id="PTHR35901">
    <property type="entry name" value="RIBONUCLEASE VAPC3"/>
    <property type="match status" value="1"/>
</dbReference>
<dbReference type="SUPFAM" id="SSF88723">
    <property type="entry name" value="PIN domain-like"/>
    <property type="match status" value="1"/>
</dbReference>
<dbReference type="PANTHER" id="PTHR35901:SF1">
    <property type="entry name" value="EXONUCLEASE VAPC9"/>
    <property type="match status" value="1"/>
</dbReference>
<gene>
    <name evidence="3" type="ORF">EKO24_000680</name>
</gene>
<comment type="caution">
    <text evidence="3">The sequence shown here is derived from an EMBL/GenBank/DDBJ whole genome shotgun (WGS) entry which is preliminary data.</text>
</comment>
<accession>A0ABY3CH53</accession>
<keyword evidence="4" id="KW-1185">Reference proteome</keyword>
<dbReference type="Gene3D" id="3.40.50.1010">
    <property type="entry name" value="5'-nuclease"/>
    <property type="match status" value="1"/>
</dbReference>
<dbReference type="InterPro" id="IPR002716">
    <property type="entry name" value="PIN_dom"/>
</dbReference>
<dbReference type="Proteomes" id="UP000733744">
    <property type="component" value="Unassembled WGS sequence"/>
</dbReference>
<organism evidence="3 4">
    <name type="scientific">Candidatus Methylobacter oryzae</name>
    <dbReference type="NCBI Taxonomy" id="2497749"/>
    <lineage>
        <taxon>Bacteria</taxon>
        <taxon>Pseudomonadati</taxon>
        <taxon>Pseudomonadota</taxon>
        <taxon>Gammaproteobacteria</taxon>
        <taxon>Methylococcales</taxon>
        <taxon>Methylococcaceae</taxon>
        <taxon>Methylobacter</taxon>
    </lineage>
</organism>
<dbReference type="EMBL" id="RYFG02000007">
    <property type="protein sequence ID" value="TRX03302.1"/>
    <property type="molecule type" value="Genomic_DNA"/>
</dbReference>
<protein>
    <submittedName>
        <fullName evidence="3">Type II toxin-antitoxin system VapC family toxin</fullName>
    </submittedName>
</protein>
<dbReference type="CDD" id="cd09873">
    <property type="entry name" value="PIN_Pae0151-like"/>
    <property type="match status" value="1"/>
</dbReference>
<dbReference type="RefSeq" id="WP_127030224.1">
    <property type="nucleotide sequence ID" value="NZ_RYFG02000007.1"/>
</dbReference>
<evidence type="ECO:0000256" key="1">
    <source>
        <dbReference type="ARBA" id="ARBA00022842"/>
    </source>
</evidence>
<keyword evidence="1" id="KW-0460">Magnesium</keyword>
<name>A0ABY3CH53_9GAMM</name>
<evidence type="ECO:0000259" key="2">
    <source>
        <dbReference type="Pfam" id="PF01850"/>
    </source>
</evidence>
<feature type="domain" description="PIN" evidence="2">
    <location>
        <begin position="2"/>
        <end position="117"/>
    </location>
</feature>
<proteinExistence type="predicted"/>
<reference evidence="3 4" key="1">
    <citation type="journal article" date="2019" name="Antonie Van Leeuwenhoek">
        <title>Description of 'Ca. Methylobacter oryzae' KRF1, a novel species from the environmentally important Methylobacter clade 2.</title>
        <authorList>
            <person name="Khatri K."/>
            <person name="Mohite J.A."/>
            <person name="Pandit P.S."/>
            <person name="Bahulikar R."/>
            <person name="Rahalkar M.C."/>
        </authorList>
    </citation>
    <scope>NUCLEOTIDE SEQUENCE [LARGE SCALE GENOMIC DNA]</scope>
    <source>
        <strain evidence="3 4">KRF1</strain>
    </source>
</reference>
<evidence type="ECO:0000313" key="4">
    <source>
        <dbReference type="Proteomes" id="UP000733744"/>
    </source>
</evidence>
<evidence type="ECO:0000313" key="3">
    <source>
        <dbReference type="EMBL" id="TRX03302.1"/>
    </source>
</evidence>
<sequence length="144" mass="16484">MIVVDTNTIAYLYLNSEKSAQAEQLLMIEPKWIAPHLWKSEFRNVLTLYLRKNILTFDEILVITQQAESLMLENEYEISSAHILQLVNTSNCSAYDCEFVALAKLLNIPLITEDKKIINEFPNIARTIDSFIAQPSFKDETSGI</sequence>
<dbReference type="InterPro" id="IPR051619">
    <property type="entry name" value="TypeII_TA_RNase_PINc/VapC"/>
</dbReference>
<dbReference type="InterPro" id="IPR029060">
    <property type="entry name" value="PIN-like_dom_sf"/>
</dbReference>